<keyword evidence="5 7" id="KW-0472">Membrane</keyword>
<keyword evidence="4 7" id="KW-1133">Transmembrane helix</keyword>
<feature type="region of interest" description="Disordered" evidence="6">
    <location>
        <begin position="97"/>
        <end position="116"/>
    </location>
</feature>
<dbReference type="GeneID" id="35866882"/>
<evidence type="ECO:0000256" key="2">
    <source>
        <dbReference type="ARBA" id="ARBA00022475"/>
    </source>
</evidence>
<evidence type="ECO:0000256" key="4">
    <source>
        <dbReference type="ARBA" id="ARBA00022989"/>
    </source>
</evidence>
<evidence type="ECO:0000256" key="6">
    <source>
        <dbReference type="SAM" id="MobiDB-lite"/>
    </source>
</evidence>
<evidence type="ECO:0000313" key="10">
    <source>
        <dbReference type="Proteomes" id="UP000235122"/>
    </source>
</evidence>
<evidence type="ECO:0000313" key="9">
    <source>
        <dbReference type="EMBL" id="PKY72292.1"/>
    </source>
</evidence>
<organism evidence="9 10">
    <name type="scientific">Winkia neuii</name>
    <dbReference type="NCBI Taxonomy" id="33007"/>
    <lineage>
        <taxon>Bacteria</taxon>
        <taxon>Bacillati</taxon>
        <taxon>Actinomycetota</taxon>
        <taxon>Actinomycetes</taxon>
        <taxon>Actinomycetales</taxon>
        <taxon>Actinomycetaceae</taxon>
        <taxon>Winkia</taxon>
    </lineage>
</organism>
<feature type="compositionally biased region" description="Polar residues" evidence="6">
    <location>
        <begin position="104"/>
        <end position="115"/>
    </location>
</feature>
<name>A0A2I1IMJ4_9ACTO</name>
<dbReference type="AlphaFoldDB" id="A0A2I1IMJ4"/>
<dbReference type="EMBL" id="PKKO01000003">
    <property type="protein sequence ID" value="PKY72292.1"/>
    <property type="molecule type" value="Genomic_DNA"/>
</dbReference>
<gene>
    <name evidence="9" type="ORF">CYJ19_05430</name>
</gene>
<evidence type="ECO:0000256" key="7">
    <source>
        <dbReference type="SAM" id="Phobius"/>
    </source>
</evidence>
<dbReference type="GO" id="GO:0005886">
    <property type="term" value="C:plasma membrane"/>
    <property type="evidence" value="ECO:0007669"/>
    <property type="project" value="UniProtKB-SubCell"/>
</dbReference>
<comment type="subcellular location">
    <subcellularLocation>
        <location evidence="1">Cell membrane</location>
        <topology evidence="1">Multi-pass membrane protein</topology>
    </subcellularLocation>
</comment>
<dbReference type="Proteomes" id="UP000235122">
    <property type="component" value="Unassembled WGS sequence"/>
</dbReference>
<feature type="transmembrane region" description="Helical" evidence="7">
    <location>
        <begin position="190"/>
        <end position="221"/>
    </location>
</feature>
<keyword evidence="3 7" id="KW-0812">Transmembrane</keyword>
<evidence type="ECO:0000256" key="5">
    <source>
        <dbReference type="ARBA" id="ARBA00023136"/>
    </source>
</evidence>
<evidence type="ECO:0000256" key="3">
    <source>
        <dbReference type="ARBA" id="ARBA00022692"/>
    </source>
</evidence>
<dbReference type="Pfam" id="PF06271">
    <property type="entry name" value="RDD"/>
    <property type="match status" value="1"/>
</dbReference>
<comment type="caution">
    <text evidence="9">The sequence shown here is derived from an EMBL/GenBank/DDBJ whole genome shotgun (WGS) entry which is preliminary data.</text>
</comment>
<dbReference type="RefSeq" id="WP_024331827.1">
    <property type="nucleotide sequence ID" value="NZ_JAWHKF010000008.1"/>
</dbReference>
<feature type="transmembrane region" description="Helical" evidence="7">
    <location>
        <begin position="242"/>
        <end position="263"/>
    </location>
</feature>
<evidence type="ECO:0000259" key="8">
    <source>
        <dbReference type="Pfam" id="PF06271"/>
    </source>
</evidence>
<proteinExistence type="predicted"/>
<dbReference type="InterPro" id="IPR010432">
    <property type="entry name" value="RDD"/>
</dbReference>
<dbReference type="STRING" id="33007.HMPREF3198_00216"/>
<protein>
    <submittedName>
        <fullName evidence="9">RDD family protein</fullName>
    </submittedName>
</protein>
<keyword evidence="2" id="KW-1003">Cell membrane</keyword>
<feature type="compositionally biased region" description="Polar residues" evidence="6">
    <location>
        <begin position="1"/>
        <end position="40"/>
    </location>
</feature>
<feature type="transmembrane region" description="Helical" evidence="7">
    <location>
        <begin position="140"/>
        <end position="158"/>
    </location>
</feature>
<dbReference type="PANTHER" id="PTHR36115">
    <property type="entry name" value="PROLINE-RICH ANTIGEN HOMOLOG-RELATED"/>
    <property type="match status" value="1"/>
</dbReference>
<feature type="region of interest" description="Disordered" evidence="6">
    <location>
        <begin position="1"/>
        <end position="76"/>
    </location>
</feature>
<feature type="domain" description="RDD" evidence="8">
    <location>
        <begin position="127"/>
        <end position="277"/>
    </location>
</feature>
<accession>A0A2I1IMJ4</accession>
<sequence length="299" mass="31889">MSDPNLNGGSTGENPWQPQQSNQAGSTPYGASQNSNQPGQAAQPGEYGQYSPNTADPNYGQMGQAGWDQNPQGYGNQANGYGGAGYAGYGQGGQYTVVDGEPQVDNSFSPQQVPQVPSRLAGVQGVSLGKRIGTRILDGILNGILTFLVCGLLGFAGLSGTMSNYSADELDGMSDQEVGQVMGPQMIKTFLAIAAGAFIIFILLQILNYFTGWTLGGLITGVRTIDYKTGKGGGWRAVAKQLIYYFLNGTGIAVIVFLIIWFASRDSAERHWLDRVLGTWVIDTRNGRDTHKELKEQGA</sequence>
<reference evidence="9 10" key="1">
    <citation type="submission" date="2017-12" db="EMBL/GenBank/DDBJ databases">
        <title>Phylogenetic diversity of female urinary microbiome.</title>
        <authorList>
            <person name="Thomas-White K."/>
            <person name="Wolfe A.J."/>
        </authorList>
    </citation>
    <scope>NUCLEOTIDE SEQUENCE [LARGE SCALE GENOMIC DNA]</scope>
    <source>
        <strain evidence="9 10">UMB0402</strain>
    </source>
</reference>
<evidence type="ECO:0000256" key="1">
    <source>
        <dbReference type="ARBA" id="ARBA00004651"/>
    </source>
</evidence>
<keyword evidence="10" id="KW-1185">Reference proteome</keyword>
<dbReference type="InterPro" id="IPR051791">
    <property type="entry name" value="Pra-immunoreactive"/>
</dbReference>